<feature type="transmembrane region" description="Helical" evidence="1">
    <location>
        <begin position="12"/>
        <end position="34"/>
    </location>
</feature>
<feature type="transmembrane region" description="Helical" evidence="1">
    <location>
        <begin position="40"/>
        <end position="59"/>
    </location>
</feature>
<dbReference type="Proteomes" id="UP001249020">
    <property type="component" value="Unassembled WGS sequence"/>
</dbReference>
<keyword evidence="1" id="KW-0472">Membrane</keyword>
<accession>A0AAW8R4F5</accession>
<keyword evidence="1" id="KW-1133">Transmembrane helix</keyword>
<protein>
    <submittedName>
        <fullName evidence="3">DedA family protein</fullName>
    </submittedName>
</protein>
<organism evidence="3 4">
    <name type="scientific">Brumicola blandensis</name>
    <dbReference type="NCBI Taxonomy" id="3075611"/>
    <lineage>
        <taxon>Bacteria</taxon>
        <taxon>Pseudomonadati</taxon>
        <taxon>Pseudomonadota</taxon>
        <taxon>Gammaproteobacteria</taxon>
        <taxon>Alteromonadales</taxon>
        <taxon>Alteromonadaceae</taxon>
        <taxon>Brumicola</taxon>
    </lineage>
</organism>
<dbReference type="AlphaFoldDB" id="A0AAW8R4F5"/>
<name>A0AAW8R4F5_9ALTE</name>
<feature type="transmembrane region" description="Helical" evidence="1">
    <location>
        <begin position="129"/>
        <end position="149"/>
    </location>
</feature>
<evidence type="ECO:0000313" key="4">
    <source>
        <dbReference type="Proteomes" id="UP001249020"/>
    </source>
</evidence>
<proteinExistence type="predicted"/>
<sequence>MDTILTIIKDYGWLSYLILFAYCALKSGSLPLFAGIAAQLGALNIFVVATLVFLGGYLGDELRFYIGRKYGVQNLSSRPWYQRSVSAAKRLLAHYGKAYIFLYRYPKGMRTIGALPVALTNMTWTTFTLLNFTSALLWTFAMVGGGYMFGSAIERLVGEHWGVFSVCLLLVFIFVSYIALKQVNKKVAKATDELI</sequence>
<evidence type="ECO:0000256" key="1">
    <source>
        <dbReference type="SAM" id="Phobius"/>
    </source>
</evidence>
<dbReference type="EMBL" id="JAVRIE010000004">
    <property type="protein sequence ID" value="MDT0583011.1"/>
    <property type="molecule type" value="Genomic_DNA"/>
</dbReference>
<dbReference type="PANTHER" id="PTHR42709:SF2">
    <property type="entry name" value="INNER MEMBRANE PROTEIN YOHD"/>
    <property type="match status" value="1"/>
</dbReference>
<evidence type="ECO:0000313" key="3">
    <source>
        <dbReference type="EMBL" id="MDT0583011.1"/>
    </source>
</evidence>
<comment type="caution">
    <text evidence="3">The sequence shown here is derived from an EMBL/GenBank/DDBJ whole genome shotgun (WGS) entry which is preliminary data.</text>
</comment>
<evidence type="ECO:0000259" key="2">
    <source>
        <dbReference type="Pfam" id="PF09335"/>
    </source>
</evidence>
<dbReference type="RefSeq" id="WP_311361790.1">
    <property type="nucleotide sequence ID" value="NZ_JAVRIE010000004.1"/>
</dbReference>
<dbReference type="InterPro" id="IPR051311">
    <property type="entry name" value="DedA_domain"/>
</dbReference>
<dbReference type="Pfam" id="PF09335">
    <property type="entry name" value="VTT_dom"/>
    <property type="match status" value="1"/>
</dbReference>
<keyword evidence="4" id="KW-1185">Reference proteome</keyword>
<feature type="domain" description="VTT" evidence="2">
    <location>
        <begin position="38"/>
        <end position="147"/>
    </location>
</feature>
<dbReference type="InterPro" id="IPR032816">
    <property type="entry name" value="VTT_dom"/>
</dbReference>
<reference evidence="3 4" key="1">
    <citation type="submission" date="2023-09" db="EMBL/GenBank/DDBJ databases">
        <authorList>
            <person name="Rey-Velasco X."/>
        </authorList>
    </citation>
    <scope>NUCLEOTIDE SEQUENCE [LARGE SCALE GENOMIC DNA]</scope>
    <source>
        <strain evidence="3 4">W409</strain>
    </source>
</reference>
<dbReference type="GO" id="GO:0005886">
    <property type="term" value="C:plasma membrane"/>
    <property type="evidence" value="ECO:0007669"/>
    <property type="project" value="UniProtKB-ARBA"/>
</dbReference>
<feature type="transmembrane region" description="Helical" evidence="1">
    <location>
        <begin position="161"/>
        <end position="180"/>
    </location>
</feature>
<keyword evidence="1" id="KW-0812">Transmembrane</keyword>
<dbReference type="PANTHER" id="PTHR42709">
    <property type="entry name" value="ALKALINE PHOSPHATASE LIKE PROTEIN"/>
    <property type="match status" value="1"/>
</dbReference>
<gene>
    <name evidence="3" type="ORF">RM544_10720</name>
</gene>